<keyword evidence="2" id="KW-1185">Reference proteome</keyword>
<dbReference type="Gene3D" id="3.80.10.10">
    <property type="entry name" value="Ribonuclease Inhibitor"/>
    <property type="match status" value="1"/>
</dbReference>
<evidence type="ECO:0000313" key="2">
    <source>
        <dbReference type="Proteomes" id="UP000325081"/>
    </source>
</evidence>
<dbReference type="Proteomes" id="UP000325081">
    <property type="component" value="Unassembled WGS sequence"/>
</dbReference>
<proteinExistence type="predicted"/>
<dbReference type="OrthoDB" id="913621at2759"/>
<reference evidence="2" key="1">
    <citation type="journal article" date="2019" name="Curr. Biol.">
        <title>Genome Sequence of Striga asiatica Provides Insight into the Evolution of Plant Parasitism.</title>
        <authorList>
            <person name="Yoshida S."/>
            <person name="Kim S."/>
            <person name="Wafula E.K."/>
            <person name="Tanskanen J."/>
            <person name="Kim Y.M."/>
            <person name="Honaas L."/>
            <person name="Yang Z."/>
            <person name="Spallek T."/>
            <person name="Conn C.E."/>
            <person name="Ichihashi Y."/>
            <person name="Cheong K."/>
            <person name="Cui S."/>
            <person name="Der J.P."/>
            <person name="Gundlach H."/>
            <person name="Jiao Y."/>
            <person name="Hori C."/>
            <person name="Ishida J.K."/>
            <person name="Kasahara H."/>
            <person name="Kiba T."/>
            <person name="Kim M.S."/>
            <person name="Koo N."/>
            <person name="Laohavisit A."/>
            <person name="Lee Y.H."/>
            <person name="Lumba S."/>
            <person name="McCourt P."/>
            <person name="Mortimer J.C."/>
            <person name="Mutuku J.M."/>
            <person name="Nomura T."/>
            <person name="Sasaki-Sekimoto Y."/>
            <person name="Seto Y."/>
            <person name="Wang Y."/>
            <person name="Wakatake T."/>
            <person name="Sakakibara H."/>
            <person name="Demura T."/>
            <person name="Yamaguchi S."/>
            <person name="Yoneyama K."/>
            <person name="Manabe R.I."/>
            <person name="Nelson D.C."/>
            <person name="Schulman A.H."/>
            <person name="Timko M.P."/>
            <person name="dePamphilis C.W."/>
            <person name="Choi D."/>
            <person name="Shirasu K."/>
        </authorList>
    </citation>
    <scope>NUCLEOTIDE SEQUENCE [LARGE SCALE GENOMIC DNA]</scope>
    <source>
        <strain evidence="2">cv. UVA1</strain>
    </source>
</reference>
<protein>
    <submittedName>
        <fullName evidence="1">Disease resistance protein</fullName>
    </submittedName>
</protein>
<dbReference type="PANTHER" id="PTHR15140">
    <property type="entry name" value="TUBULIN-SPECIFIC CHAPERONE E"/>
    <property type="match status" value="1"/>
</dbReference>
<sequence>MEDCDNYCLGNLCRLHKLEEFACIIDWNWKKSEVARDLMITFLISLRKLILKGTCYNAVVGPEWETVDGGFPSLKYLEINWNSDLEEWRTEATHFPCLEQLRLLKLLKLVEIPLGIGDIPTLKEINMVFSLQKDCYIPTENPMEIYSNGNFNEYSNDSVVLSAKKILEEQEKCHGEVGLQITIF</sequence>
<dbReference type="AlphaFoldDB" id="A0A5A7P5F3"/>
<organism evidence="1 2">
    <name type="scientific">Striga asiatica</name>
    <name type="common">Asiatic witchweed</name>
    <name type="synonym">Buchnera asiatica</name>
    <dbReference type="NCBI Taxonomy" id="4170"/>
    <lineage>
        <taxon>Eukaryota</taxon>
        <taxon>Viridiplantae</taxon>
        <taxon>Streptophyta</taxon>
        <taxon>Embryophyta</taxon>
        <taxon>Tracheophyta</taxon>
        <taxon>Spermatophyta</taxon>
        <taxon>Magnoliopsida</taxon>
        <taxon>eudicotyledons</taxon>
        <taxon>Gunneridae</taxon>
        <taxon>Pentapetalae</taxon>
        <taxon>asterids</taxon>
        <taxon>lamiids</taxon>
        <taxon>Lamiales</taxon>
        <taxon>Orobanchaceae</taxon>
        <taxon>Buchnereae</taxon>
        <taxon>Striga</taxon>
    </lineage>
</organism>
<gene>
    <name evidence="1" type="ORF">STAS_03778</name>
</gene>
<evidence type="ECO:0000313" key="1">
    <source>
        <dbReference type="EMBL" id="GER28010.1"/>
    </source>
</evidence>
<comment type="caution">
    <text evidence="1">The sequence shown here is derived from an EMBL/GenBank/DDBJ whole genome shotgun (WGS) entry which is preliminary data.</text>
</comment>
<accession>A0A5A7P5F3</accession>
<dbReference type="SUPFAM" id="SSF52047">
    <property type="entry name" value="RNI-like"/>
    <property type="match status" value="1"/>
</dbReference>
<dbReference type="InterPro" id="IPR032675">
    <property type="entry name" value="LRR_dom_sf"/>
</dbReference>
<dbReference type="EMBL" id="BKCP01002225">
    <property type="protein sequence ID" value="GER28010.1"/>
    <property type="molecule type" value="Genomic_DNA"/>
</dbReference>
<name>A0A5A7P5F3_STRAF</name>
<dbReference type="PANTHER" id="PTHR15140:SF33">
    <property type="entry name" value="LATE BLIGHT RESISTANCE PROTEIN HOMOLOG R1A-3 ISOFORM X1"/>
    <property type="match status" value="1"/>
</dbReference>